<name>A0A0J7KUR1_LASNI</name>
<evidence type="ECO:0000313" key="2">
    <source>
        <dbReference type="Proteomes" id="UP000036403"/>
    </source>
</evidence>
<dbReference type="AlphaFoldDB" id="A0A0J7KUR1"/>
<evidence type="ECO:0000313" key="1">
    <source>
        <dbReference type="EMBL" id="KMQ94041.1"/>
    </source>
</evidence>
<reference evidence="1 2" key="1">
    <citation type="submission" date="2015-04" db="EMBL/GenBank/DDBJ databases">
        <title>Lasius niger genome sequencing.</title>
        <authorList>
            <person name="Konorov E.A."/>
            <person name="Nikitin M.A."/>
            <person name="Kirill M.V."/>
            <person name="Chang P."/>
        </authorList>
    </citation>
    <scope>NUCLEOTIDE SEQUENCE [LARGE SCALE GENOMIC DNA]</scope>
    <source>
        <tissue evidence="1">Whole</tissue>
    </source>
</reference>
<dbReference type="PANTHER" id="PTHR47481:SF7">
    <property type="entry name" value="CCHC-TYPE DOMAIN-CONTAINING PROTEIN"/>
    <property type="match status" value="1"/>
</dbReference>
<dbReference type="EMBL" id="LBMM01003034">
    <property type="protein sequence ID" value="KMQ94041.1"/>
    <property type="molecule type" value="Genomic_DNA"/>
</dbReference>
<dbReference type="PANTHER" id="PTHR47481">
    <property type="match status" value="1"/>
</dbReference>
<accession>A0A0J7KUR1</accession>
<dbReference type="OrthoDB" id="7554908at2759"/>
<dbReference type="Proteomes" id="UP000036403">
    <property type="component" value="Unassembled WGS sequence"/>
</dbReference>
<dbReference type="Pfam" id="PF14223">
    <property type="entry name" value="Retrotran_gag_2"/>
    <property type="match status" value="1"/>
</dbReference>
<dbReference type="STRING" id="67767.A0A0J7KUR1"/>
<dbReference type="PaxDb" id="67767-A0A0J7KUR1"/>
<protein>
    <submittedName>
        <fullName evidence="1">Copia protein</fullName>
    </submittedName>
</protein>
<comment type="caution">
    <text evidence="1">The sequence shown here is derived from an EMBL/GenBank/DDBJ whole genome shotgun (WGS) entry which is preliminary data.</text>
</comment>
<organism evidence="1 2">
    <name type="scientific">Lasius niger</name>
    <name type="common">Black garden ant</name>
    <dbReference type="NCBI Taxonomy" id="67767"/>
    <lineage>
        <taxon>Eukaryota</taxon>
        <taxon>Metazoa</taxon>
        <taxon>Ecdysozoa</taxon>
        <taxon>Arthropoda</taxon>
        <taxon>Hexapoda</taxon>
        <taxon>Insecta</taxon>
        <taxon>Pterygota</taxon>
        <taxon>Neoptera</taxon>
        <taxon>Endopterygota</taxon>
        <taxon>Hymenoptera</taxon>
        <taxon>Apocrita</taxon>
        <taxon>Aculeata</taxon>
        <taxon>Formicoidea</taxon>
        <taxon>Formicidae</taxon>
        <taxon>Formicinae</taxon>
        <taxon>Lasius</taxon>
        <taxon>Lasius</taxon>
    </lineage>
</organism>
<keyword evidence="2" id="KW-1185">Reference proteome</keyword>
<gene>
    <name evidence="1" type="ORF">RF55_5824</name>
</gene>
<proteinExistence type="predicted"/>
<sequence>MESELARVVKLKNIENWGIWKFQIRVILNSYGALDVALGTDIRPADLAEMWQKLTSVYEQKSEASIHMLQQDWYNTTKKSSDNIATHIAKLKDIAHRLKLMGEAIADSMIITKILMTLPAGYRHFVSAWESASADGRTHTGKFEGKTHN</sequence>